<keyword evidence="10" id="KW-0067">ATP-binding</keyword>
<evidence type="ECO:0000256" key="17">
    <source>
        <dbReference type="ARBA" id="ARBA00024499"/>
    </source>
</evidence>
<dbReference type="GO" id="GO:0003968">
    <property type="term" value="F:RNA-directed RNA polymerase activity"/>
    <property type="evidence" value="ECO:0007669"/>
    <property type="project" value="UniProtKB-KW"/>
</dbReference>
<evidence type="ECO:0000256" key="6">
    <source>
        <dbReference type="ARBA" id="ARBA00022679"/>
    </source>
</evidence>
<evidence type="ECO:0000256" key="18">
    <source>
        <dbReference type="ARBA" id="ARBA00030436"/>
    </source>
</evidence>
<proteinExistence type="predicted"/>
<evidence type="ECO:0000256" key="8">
    <source>
        <dbReference type="ARBA" id="ARBA00022695"/>
    </source>
</evidence>
<evidence type="ECO:0000256" key="3">
    <source>
        <dbReference type="ARBA" id="ARBA00012494"/>
    </source>
</evidence>
<dbReference type="GO" id="GO:0030430">
    <property type="term" value="C:host cell cytoplasm"/>
    <property type="evidence" value="ECO:0007669"/>
    <property type="project" value="UniProtKB-SubCell"/>
</dbReference>
<comment type="subcellular location">
    <subcellularLocation>
        <location evidence="1">Host cytoplasm</location>
    </subcellularLocation>
    <subcellularLocation>
        <location evidence="2">Virion</location>
    </subcellularLocation>
</comment>
<dbReference type="InterPro" id="IPR026890">
    <property type="entry name" value="Mononeg_mRNAcap"/>
</dbReference>
<evidence type="ECO:0000256" key="11">
    <source>
        <dbReference type="ARBA" id="ARBA00022844"/>
    </source>
</evidence>
<keyword evidence="8" id="KW-0548">Nucleotidyltransferase</keyword>
<organism evidence="24">
    <name type="scientific">Aconitum virus 1</name>
    <dbReference type="NCBI Taxonomy" id="2977949"/>
    <lineage>
        <taxon>Viruses</taxon>
        <taxon>Riboviria</taxon>
        <taxon>Orthornavirae</taxon>
        <taxon>Negarnaviricota</taxon>
        <taxon>Haploviricotina</taxon>
        <taxon>Monjiviricetes</taxon>
        <taxon>Mononegavirales</taxon>
        <taxon>Rhabdoviridae</taxon>
        <taxon>Betarhabdovirinae</taxon>
        <taxon>Varicosavirus</taxon>
        <taxon>Varicosavirus aconiti</taxon>
    </lineage>
</organism>
<evidence type="ECO:0000256" key="7">
    <source>
        <dbReference type="ARBA" id="ARBA00022691"/>
    </source>
</evidence>
<evidence type="ECO:0000256" key="19">
    <source>
        <dbReference type="ARBA" id="ARBA00031012"/>
    </source>
</evidence>
<evidence type="ECO:0000256" key="13">
    <source>
        <dbReference type="ARBA" id="ARBA00023042"/>
    </source>
</evidence>
<comment type="catalytic activity">
    <reaction evidence="16">
        <text>a 5'-end triphospho-adenylyl-adenylyl-cytidylyl-adenosine in mRNA + GDP + H(+) = a 5'-end (5'-triphosphoguanosine)-adenylyl-adenylyl-cytidylyl-adenosine in mRNA + diphosphate</text>
        <dbReference type="Rhea" id="RHEA:65436"/>
        <dbReference type="Rhea" id="RHEA-COMP:16797"/>
        <dbReference type="Rhea" id="RHEA-COMP:16799"/>
        <dbReference type="ChEBI" id="CHEBI:15378"/>
        <dbReference type="ChEBI" id="CHEBI:33019"/>
        <dbReference type="ChEBI" id="CHEBI:58189"/>
        <dbReference type="ChEBI" id="CHEBI:156484"/>
        <dbReference type="ChEBI" id="CHEBI:156503"/>
        <dbReference type="EC" id="2.7.7.88"/>
    </reaction>
</comment>
<dbReference type="GO" id="GO:0005524">
    <property type="term" value="F:ATP binding"/>
    <property type="evidence" value="ECO:0007669"/>
    <property type="project" value="UniProtKB-KW"/>
</dbReference>
<dbReference type="PROSITE" id="PS50526">
    <property type="entry name" value="RDRP_SSRNA_NEG_NONSEG"/>
    <property type="match status" value="1"/>
</dbReference>
<keyword evidence="7" id="KW-0949">S-adenosyl-L-methionine</keyword>
<evidence type="ECO:0000256" key="16">
    <source>
        <dbReference type="ARBA" id="ARBA00024494"/>
    </source>
</evidence>
<dbReference type="EMBL" id="BK061734">
    <property type="protein sequence ID" value="DAZ90624.1"/>
    <property type="molecule type" value="Viral_cRNA"/>
</dbReference>
<evidence type="ECO:0000256" key="9">
    <source>
        <dbReference type="ARBA" id="ARBA00022741"/>
    </source>
</evidence>
<evidence type="ECO:0000256" key="14">
    <source>
        <dbReference type="ARBA" id="ARBA00023200"/>
    </source>
</evidence>
<evidence type="ECO:0000256" key="12">
    <source>
        <dbReference type="ARBA" id="ARBA00022953"/>
    </source>
</evidence>
<dbReference type="EC" id="2.7.7.48" evidence="3"/>
<dbReference type="InterPro" id="IPR014023">
    <property type="entry name" value="Mononeg_RNA_pol_cat"/>
</dbReference>
<keyword evidence="13" id="KW-0506">mRNA capping</keyword>
<evidence type="ECO:0000256" key="20">
    <source>
        <dbReference type="ARBA" id="ARBA00047332"/>
    </source>
</evidence>
<evidence type="ECO:0000256" key="15">
    <source>
        <dbReference type="ARBA" id="ARBA00023268"/>
    </source>
</evidence>
<keyword evidence="12" id="KW-0693">Viral RNA replication</keyword>
<dbReference type="GO" id="GO:0044423">
    <property type="term" value="C:virion component"/>
    <property type="evidence" value="ECO:0007669"/>
    <property type="project" value="UniProtKB-KW"/>
</dbReference>
<sequence length="2000" mass="227719">MPEDLIFDTQCDIESGQVQDDPLLIDFHLGNALNLDIVQYLVNGVKPDYDLYVPNFQRGAWEELSSIIPAGYKKKVGFLEITSRLFMEPIDRWETLTPNIWKRLADIVIRGLRKREIEVPITLKSGVIPNLAVSVPDTWIKMFNRILALISSLSEILRGGVEPPYASVWVRSNHVASCLLSSSNIVMVAGRNMSALIDHDSETSYIGNYDSVLLLMDTLGQRICAIVGTTISTPYQIGGCIPIANLLNIMRIGDQILYLNGNNGYEVIAMFEALTVSVILQQNPDNISDGREFYANCADEAIDLCQTLENPGATLILINEWIHAMSRLEAPLLSNLFCLYRVWGHPAVDIKKGMKKVFDKAMESKVSMNMSADLSLCQFRHMFLQSYISRHRQYPNMDVVGVGYVHECLLKGYPVDHKNAAYVLLDYMTVEINQIWTVPETYDVCHILHDKAVSPNRRELLESINAGRGTVFGTLRRGIIRWMEGDSIRCKEFLDHIDQNGLSEDDMIIGMYEKEREIKVKARMFSLMSEKMRMYIVLTEELIANHILPYFPEITMKDPLNVQIRKIWKVGGAGQYENNPNINIDFEKWNLNMRSQFTDGLFGQMDRMFGYKNLVLRTHDIFKNSLIYSCSGKYRPPTSTEGFIPDPPMAYIGHQGGFEGLRQKGWTVATVCLLAYTAWQLKIDMQLLGQGDNQVIKLYMPLKRWENLCYTEEAKIAEARSITSGYLQKMRVNFDDAGLPVKVRETWVSTRLFMYGKAMYLDGISLPQWMKKLLRSYALSNEGSVTISGVIGTIATNMTSAAGVSDAPDVMYLIYLFLGEWSLEYLIQYHPFTRKRILQGAVKDFMIPGRRGMVRTNPISIHRLVTSLLLIPTAVGGSVTIPLTGFIVRGFPDHASEGYAWLNLLRSVDSIYRGLFDNWYSFMKNGTVQCDMLVQSPWSLNHLKPPTPGLQSRDMVREWLLSGRFSRNKFLTNMSSIDKSFNRKEICRELMSDPINPLITYEIFQSLPQSYYDQILRRFEGTRSVLRLAMRESYTEPIIKRLMEMEERHLDYVCWRAETPGEVLSPCATEQARLARNLGWEREIKGLTTPHPLEFAFSKMCHGFNPTCDESDYILVRCDPDGEYPPYLGSRVKTKVVSLQDESARAEPLICSNARLARYLKWLNLGENMINVVKTSTESLCDTNVFDNFYDLTPGAEGYTGCSEHRFNPAAASDGCFINYSPQLGAKVYMSGDYMPVFGKGKENYTIHFQALYCFLQYVSTRAVESTTRHHHLHCSTCIVPCDDEISDISVEHPYLDRAFSEENTRVLRDTIGFIHEKPKIRLIQTEYLAVHNEIPFNSDTLSATGCYYGMVYTLAVKSSLAILTKGGDGDMLGTEDLQSFPRVYSYKIYVDHVMEAMCNILLYMFLMRGKEPNNLLGITRAKRGLLRFLNMTPLVRFKDLASLCVGRNSKSRKTRFRIPTGRFPDDTMTFIRGVKSCLVDTITETSGFNNCYPKRMFIGKMSVTEREYKIMLGMNGIIRYQCLTCGELLWKDVDLSEDRCRSGHLNFIMDQIVLTPASLDRMSKMLTVKHKIKTICGTPLPLLETRAMHRSQWYASEETQENRDFKQCRRINLPTASVYKWTAVLSSVPKDYDIVIILGDGTGGTSMVSSVHFNTATIFPLAKFEKHKMIPQDSESIHPFLSRGYRNVKYELLESVPDDIFSDLWVKELRHALYKIAGDILILSDIEGVETSRLLARMGEAFQDAPADIIVKVYMHEVIEDHLDWLPIVIETQHANVGYNEAFLTNISKRRLVVNKGVGVKAGQVDVERLFSDAVGLSWSLARHKLISLGMSLGRGTLLGDPGIMLIVVLGYINAQYRFPQDKIRSYDRRNLTDGILIKIVRALKILILSFLEETSADCEWFKCLTLARATKKDRNHAIMTRKINIVQWGYEMIPMITDDIIVARTLRGFRARTFRAGSLSSIFELIQSREGLCQSQDIRDLITDSDSVDDASDISYEN</sequence>
<comment type="catalytic activity">
    <reaction evidence="20">
        <text>a 5'-end (5'-triphosphoguanosine)-adenylyl-adenylyl-cytidylyl-adenosine in mRNA + S-adenosyl-L-methionine = a 5'-end (5'-triphosphoguanosine)-(2'-O-methyladenylyl)-adenylyl-cytidylyl-adenosine in mRNA + S-adenosyl-L-homocysteine + H(+)</text>
        <dbReference type="Rhea" id="RHEA:65380"/>
        <dbReference type="Rhea" id="RHEA-COMP:16797"/>
        <dbReference type="Rhea" id="RHEA-COMP:16801"/>
        <dbReference type="ChEBI" id="CHEBI:15378"/>
        <dbReference type="ChEBI" id="CHEBI:57856"/>
        <dbReference type="ChEBI" id="CHEBI:59789"/>
        <dbReference type="ChEBI" id="CHEBI:156482"/>
        <dbReference type="ChEBI" id="CHEBI:156484"/>
    </reaction>
</comment>
<evidence type="ECO:0000256" key="2">
    <source>
        <dbReference type="ARBA" id="ARBA00004328"/>
    </source>
</evidence>
<keyword evidence="4" id="KW-0696">RNA-directed RNA polymerase</keyword>
<feature type="domain" description="RdRp catalytic" evidence="23">
    <location>
        <begin position="578"/>
        <end position="763"/>
    </location>
</feature>
<keyword evidence="9" id="KW-0547">Nucleotide-binding</keyword>
<reference evidence="24" key="1">
    <citation type="journal article" date="2022" name="bioRxiv">
        <title>Unlocking the hidden genetic diversity of varicosaviruses, the neglected plant rhabdoviruses.</title>
        <authorList>
            <person name="Bejerman N."/>
            <person name="Dietzgen R.G."/>
            <person name="Debat H."/>
        </authorList>
    </citation>
    <scope>NUCLEOTIDE SEQUENCE</scope>
</reference>
<evidence type="ECO:0000256" key="10">
    <source>
        <dbReference type="ARBA" id="ARBA00022840"/>
    </source>
</evidence>
<keyword evidence="15" id="KW-0511">Multifunctional enzyme</keyword>
<evidence type="ECO:0000256" key="4">
    <source>
        <dbReference type="ARBA" id="ARBA00022484"/>
    </source>
</evidence>
<evidence type="ECO:0000256" key="5">
    <source>
        <dbReference type="ARBA" id="ARBA00022664"/>
    </source>
</evidence>
<evidence type="ECO:0000256" key="22">
    <source>
        <dbReference type="ARBA" id="ARBA00048548"/>
    </source>
</evidence>
<evidence type="ECO:0000256" key="21">
    <source>
        <dbReference type="ARBA" id="ARBA00047370"/>
    </source>
</evidence>
<evidence type="ECO:0000256" key="1">
    <source>
        <dbReference type="ARBA" id="ARBA00004192"/>
    </source>
</evidence>
<keyword evidence="14" id="KW-1035">Host cytoplasm</keyword>
<comment type="catalytic activity">
    <reaction evidence="21">
        <text>a 5'-end (5'-triphosphoguanosine)-adenylyl-adenylyl-cytidylyl-adenosine in mRNA + 2 S-adenosyl-L-methionine = a 5'-end (N(7)-methyl 5'-triphosphoguanosine)-(2'-O-methyladenylyl)-adenylyl-cytidylyl-adenosine in mRNA + 2 S-adenosyl-L-homocysteine + H(+)</text>
        <dbReference type="Rhea" id="RHEA:65376"/>
        <dbReference type="Rhea" id="RHEA-COMP:16797"/>
        <dbReference type="Rhea" id="RHEA-COMP:16798"/>
        <dbReference type="ChEBI" id="CHEBI:15378"/>
        <dbReference type="ChEBI" id="CHEBI:57856"/>
        <dbReference type="ChEBI" id="CHEBI:59789"/>
        <dbReference type="ChEBI" id="CHEBI:156483"/>
        <dbReference type="ChEBI" id="CHEBI:156484"/>
        <dbReference type="EC" id="2.1.1.375"/>
    </reaction>
</comment>
<dbReference type="GO" id="GO:0004482">
    <property type="term" value="F:mRNA 5'-cap (guanine-N7-)-methyltransferase activity"/>
    <property type="evidence" value="ECO:0007669"/>
    <property type="project" value="InterPro"/>
</dbReference>
<comment type="catalytic activity">
    <reaction evidence="17">
        <text>a 5'-end (5'-triphosphoguanosine)-(2'-O-methyladenylyl)-adenylyl-cytidylyl-adenosine in mRNA + S-adenosyl-L-methionine = a 5'-end (N(7)-methyl 5'-triphosphoguanosine)-(2'-O-methyladenylyl)-adenylyl-cytidylyl-adenosine in mRNA + S-adenosyl-L-homocysteine</text>
        <dbReference type="Rhea" id="RHEA:65440"/>
        <dbReference type="Rhea" id="RHEA-COMP:16798"/>
        <dbReference type="Rhea" id="RHEA-COMP:16801"/>
        <dbReference type="ChEBI" id="CHEBI:57856"/>
        <dbReference type="ChEBI" id="CHEBI:59789"/>
        <dbReference type="ChEBI" id="CHEBI:156482"/>
        <dbReference type="ChEBI" id="CHEBI:156483"/>
    </reaction>
</comment>
<keyword evidence="5" id="KW-0507">mRNA processing</keyword>
<accession>A0A9N6YJ92</accession>
<keyword evidence="11" id="KW-0946">Virion</keyword>
<evidence type="ECO:0000313" key="24">
    <source>
        <dbReference type="EMBL" id="DAZ90624.1"/>
    </source>
</evidence>
<name>A0A9N6YJ92_9RHAB</name>
<evidence type="ECO:0000259" key="23">
    <source>
        <dbReference type="PROSITE" id="PS50526"/>
    </source>
</evidence>
<keyword evidence="6" id="KW-0808">Transferase</keyword>
<comment type="catalytic activity">
    <reaction evidence="22">
        <text>GTP + H2O = GDP + phosphate + H(+)</text>
        <dbReference type="Rhea" id="RHEA:19669"/>
        <dbReference type="ChEBI" id="CHEBI:15377"/>
        <dbReference type="ChEBI" id="CHEBI:15378"/>
        <dbReference type="ChEBI" id="CHEBI:37565"/>
        <dbReference type="ChEBI" id="CHEBI:43474"/>
        <dbReference type="ChEBI" id="CHEBI:58189"/>
    </reaction>
</comment>
<dbReference type="Pfam" id="PF14318">
    <property type="entry name" value="Mononeg_mRNAcap"/>
    <property type="match status" value="1"/>
</dbReference>
<protein>
    <recommendedName>
        <fullName evidence="3">RNA-directed RNA polymerase</fullName>
        <ecNumber evidence="3">2.7.7.48</ecNumber>
    </recommendedName>
    <alternativeName>
        <fullName evidence="19">Replicase</fullName>
    </alternativeName>
    <alternativeName>
        <fullName evidence="18">Transcriptase</fullName>
    </alternativeName>
</protein>
<dbReference type="Pfam" id="PF00946">
    <property type="entry name" value="Mononeg_RNA_pol"/>
    <property type="match status" value="1"/>
</dbReference>